<evidence type="ECO:0000256" key="3">
    <source>
        <dbReference type="SAM" id="MobiDB-lite"/>
    </source>
</evidence>
<evidence type="ECO:0000256" key="2">
    <source>
        <dbReference type="RuleBase" id="RU003616"/>
    </source>
</evidence>
<dbReference type="CDD" id="cd06464">
    <property type="entry name" value="ACD_sHsps-like"/>
    <property type="match status" value="1"/>
</dbReference>
<dbReference type="AlphaFoldDB" id="A0A660KRM9"/>
<organism evidence="5 6">
    <name type="scientific">Carpinus fangiana</name>
    <dbReference type="NCBI Taxonomy" id="176857"/>
    <lineage>
        <taxon>Eukaryota</taxon>
        <taxon>Viridiplantae</taxon>
        <taxon>Streptophyta</taxon>
        <taxon>Embryophyta</taxon>
        <taxon>Tracheophyta</taxon>
        <taxon>Spermatophyta</taxon>
        <taxon>Magnoliopsida</taxon>
        <taxon>eudicotyledons</taxon>
        <taxon>Gunneridae</taxon>
        <taxon>Pentapetalae</taxon>
        <taxon>rosids</taxon>
        <taxon>fabids</taxon>
        <taxon>Fagales</taxon>
        <taxon>Betulaceae</taxon>
        <taxon>Carpinus</taxon>
    </lineage>
</organism>
<dbReference type="Proteomes" id="UP000327013">
    <property type="component" value="Chromosome 4"/>
</dbReference>
<comment type="similarity">
    <text evidence="1 2">Belongs to the small heat shock protein (HSP20) family.</text>
</comment>
<evidence type="ECO:0000259" key="4">
    <source>
        <dbReference type="PROSITE" id="PS01031"/>
    </source>
</evidence>
<feature type="region of interest" description="Disordered" evidence="3">
    <location>
        <begin position="123"/>
        <end position="147"/>
    </location>
</feature>
<dbReference type="InterPro" id="IPR002068">
    <property type="entry name" value="A-crystallin/Hsp20_dom"/>
</dbReference>
<dbReference type="Gene3D" id="2.60.40.790">
    <property type="match status" value="1"/>
</dbReference>
<dbReference type="EMBL" id="CM017324">
    <property type="protein sequence ID" value="KAE8038078.1"/>
    <property type="molecule type" value="Genomic_DNA"/>
</dbReference>
<gene>
    <name evidence="5" type="ORF">FH972_010622</name>
</gene>
<accession>A0A660KRM9</accession>
<feature type="domain" description="SHSP" evidence="4">
    <location>
        <begin position="11"/>
        <end position="115"/>
    </location>
</feature>
<protein>
    <recommendedName>
        <fullName evidence="4">SHSP domain-containing protein</fullName>
    </recommendedName>
</protein>
<dbReference type="OrthoDB" id="1431247at2759"/>
<dbReference type="Pfam" id="PF00011">
    <property type="entry name" value="HSP20"/>
    <property type="match status" value="1"/>
</dbReference>
<name>A0A660KRM9_9ROSI</name>
<evidence type="ECO:0000313" key="6">
    <source>
        <dbReference type="Proteomes" id="UP000327013"/>
    </source>
</evidence>
<keyword evidence="6" id="KW-1185">Reference proteome</keyword>
<dbReference type="InterPro" id="IPR008978">
    <property type="entry name" value="HSP20-like_chaperone"/>
</dbReference>
<dbReference type="PROSITE" id="PS01031">
    <property type="entry name" value="SHSP"/>
    <property type="match status" value="1"/>
</dbReference>
<dbReference type="SUPFAM" id="SSF49764">
    <property type="entry name" value="HSP20-like chaperones"/>
    <property type="match status" value="1"/>
</dbReference>
<evidence type="ECO:0000313" key="5">
    <source>
        <dbReference type="EMBL" id="KAE8038078.1"/>
    </source>
</evidence>
<sequence>MERNEARDDELIIPSPFKPLRKWRKEEGSNVLEVHLRGFKSEEVTVELIGRNLHIRGESTSLSNSRFHIETKIPRDCTIDQIRSKFDGGILYITVPTKDPWSSTVSQQITTLTGQAASMVQTNVGGQNAPDSDSPVRQPTSHPSDGN</sequence>
<evidence type="ECO:0000256" key="1">
    <source>
        <dbReference type="PROSITE-ProRule" id="PRU00285"/>
    </source>
</evidence>
<proteinExistence type="inferred from homology"/>
<reference evidence="5 6" key="1">
    <citation type="submission" date="2019-06" db="EMBL/GenBank/DDBJ databases">
        <title>A chromosomal-level reference genome of Carpinus fangiana (Coryloideae, Betulaceae).</title>
        <authorList>
            <person name="Yang X."/>
            <person name="Wang Z."/>
            <person name="Zhang L."/>
            <person name="Hao G."/>
            <person name="Liu J."/>
            <person name="Yang Y."/>
        </authorList>
    </citation>
    <scope>NUCLEOTIDE SEQUENCE [LARGE SCALE GENOMIC DNA]</scope>
    <source>
        <strain evidence="5">Cfa_2016G</strain>
        <tissue evidence="5">Leaf</tissue>
    </source>
</reference>